<keyword evidence="6" id="KW-0460">Magnesium</keyword>
<dbReference type="InterPro" id="IPR023865">
    <property type="entry name" value="Aliphatic_acid_kinase_CS"/>
</dbReference>
<dbReference type="GO" id="GO:0000287">
    <property type="term" value="F:magnesium ion binding"/>
    <property type="evidence" value="ECO:0007669"/>
    <property type="project" value="UniProtKB-UniRule"/>
</dbReference>
<dbReference type="GO" id="GO:0008776">
    <property type="term" value="F:acetate kinase activity"/>
    <property type="evidence" value="ECO:0007669"/>
    <property type="project" value="UniProtKB-UniRule"/>
</dbReference>
<feature type="binding site" evidence="6">
    <location>
        <position position="22"/>
    </location>
    <ligand>
        <name>ATP</name>
        <dbReference type="ChEBI" id="CHEBI:30616"/>
    </ligand>
</feature>
<dbReference type="GO" id="GO:0005524">
    <property type="term" value="F:ATP binding"/>
    <property type="evidence" value="ECO:0007669"/>
    <property type="project" value="UniProtKB-KW"/>
</dbReference>
<evidence type="ECO:0000313" key="8">
    <source>
        <dbReference type="EMBL" id="AAT27655.1"/>
    </source>
</evidence>
<proteinExistence type="inferred from homology"/>
<dbReference type="GO" id="GO:0006083">
    <property type="term" value="P:acetate metabolic process"/>
    <property type="evidence" value="ECO:0007669"/>
    <property type="project" value="TreeGrafter"/>
</dbReference>
<keyword evidence="3 6" id="KW-0547">Nucleotide-binding</keyword>
<feature type="binding site" evidence="6">
    <location>
        <position position="94"/>
    </location>
    <ligand>
        <name>substrate</name>
    </ligand>
</feature>
<feature type="site" description="Transition state stabilizer" evidence="6">
    <location>
        <position position="183"/>
    </location>
</feature>
<dbReference type="PRINTS" id="PR00471">
    <property type="entry name" value="ACETATEKNASE"/>
</dbReference>
<dbReference type="RefSeq" id="WP_011264689.1">
    <property type="nucleotide sequence ID" value="NC_006908.1"/>
</dbReference>
<feature type="binding site" evidence="6">
    <location>
        <position position="15"/>
    </location>
    <ligand>
        <name>Mg(2+)</name>
        <dbReference type="ChEBI" id="CHEBI:18420"/>
    </ligand>
</feature>
<name>Q6KIC1_MYCM1</name>
<dbReference type="GO" id="GO:0005737">
    <property type="term" value="C:cytoplasm"/>
    <property type="evidence" value="ECO:0007669"/>
    <property type="project" value="UniProtKB-SubCell"/>
</dbReference>
<comment type="pathway">
    <text evidence="6">Metabolic intermediate biosynthesis; acetyl-CoA biosynthesis; acetyl-CoA from acetate: step 1/2.</text>
</comment>
<evidence type="ECO:0000313" key="9">
    <source>
        <dbReference type="Proteomes" id="UP000009072"/>
    </source>
</evidence>
<accession>Q6KIC1</accession>
<comment type="subcellular location">
    <subcellularLocation>
        <location evidence="6">Cytoplasm</location>
    </subcellularLocation>
</comment>
<keyword evidence="5 6" id="KW-0067">ATP-binding</keyword>
<dbReference type="InterPro" id="IPR004372">
    <property type="entry name" value="Ac/propionate_kinase"/>
</dbReference>
<keyword evidence="2 6" id="KW-0808">Transferase</keyword>
<keyword evidence="4 6" id="KW-0418">Kinase</keyword>
<dbReference type="EMBL" id="AE017308">
    <property type="protein sequence ID" value="AAT27655.1"/>
    <property type="molecule type" value="Genomic_DNA"/>
</dbReference>
<dbReference type="SUPFAM" id="SSF53067">
    <property type="entry name" value="Actin-like ATPase domain"/>
    <property type="match status" value="2"/>
</dbReference>
<dbReference type="NCBIfam" id="TIGR00016">
    <property type="entry name" value="ackA"/>
    <property type="match status" value="1"/>
</dbReference>
<dbReference type="PANTHER" id="PTHR21060">
    <property type="entry name" value="ACETATE KINASE"/>
    <property type="match status" value="1"/>
</dbReference>
<evidence type="ECO:0000256" key="5">
    <source>
        <dbReference type="ARBA" id="ARBA00022840"/>
    </source>
</evidence>
<keyword evidence="9" id="KW-1185">Reference proteome</keyword>
<evidence type="ECO:0000256" key="6">
    <source>
        <dbReference type="HAMAP-Rule" id="MF_00020"/>
    </source>
</evidence>
<gene>
    <name evidence="6 8" type="primary">ackA</name>
    <name evidence="8" type="ordered locus">MMOB1690</name>
</gene>
<evidence type="ECO:0000256" key="1">
    <source>
        <dbReference type="ARBA" id="ARBA00008748"/>
    </source>
</evidence>
<evidence type="ECO:0000256" key="2">
    <source>
        <dbReference type="ARBA" id="ARBA00022679"/>
    </source>
</evidence>
<dbReference type="Pfam" id="PF00871">
    <property type="entry name" value="Acetate_kinase"/>
    <property type="match status" value="1"/>
</dbReference>
<feature type="binding site" evidence="6">
    <location>
        <begin position="333"/>
        <end position="337"/>
    </location>
    <ligand>
        <name>ATP</name>
        <dbReference type="ChEBI" id="CHEBI:30616"/>
    </ligand>
</feature>
<comment type="subunit">
    <text evidence="6">Homodimer.</text>
</comment>
<dbReference type="PANTHER" id="PTHR21060:SF15">
    <property type="entry name" value="ACETATE KINASE-RELATED"/>
    <property type="match status" value="1"/>
</dbReference>
<feature type="binding site" evidence="6">
    <location>
        <begin position="209"/>
        <end position="213"/>
    </location>
    <ligand>
        <name>ATP</name>
        <dbReference type="ChEBI" id="CHEBI:30616"/>
    </ligand>
</feature>
<comment type="function">
    <text evidence="6">Catalyzes the formation of acetyl phosphate from acetate and ATP. Can also catalyze the reverse reaction.</text>
</comment>
<dbReference type="HOGENOM" id="CLU_020352_0_0_14"/>
<dbReference type="UniPathway" id="UPA00340">
    <property type="reaction ID" value="UER00458"/>
</dbReference>
<organism evidence="8 9">
    <name type="scientific">Mycoplasma mobile (strain ATCC 43663 / 163K / NCTC 11711)</name>
    <name type="common">Mesomycoplasma mobile</name>
    <dbReference type="NCBI Taxonomy" id="267748"/>
    <lineage>
        <taxon>Bacteria</taxon>
        <taxon>Bacillati</taxon>
        <taxon>Mycoplasmatota</taxon>
        <taxon>Mycoplasmoidales</taxon>
        <taxon>Metamycoplasmataceae</taxon>
        <taxon>Mesomycoplasma</taxon>
    </lineage>
</organism>
<feature type="active site" description="Proton donor/acceptor" evidence="6">
    <location>
        <position position="151"/>
    </location>
</feature>
<sequence length="401" mass="44254">MKKRANNMTKILVINAGSSSIKWAIFNKDTLNQEYNGLAERIGANASLGLIKMGKISKEISLPNHEVTIQELIKMWSEHKIINSPEDISLIGFRVVHGADSFNKATIISDEVIKKISDYAIYAPLHNPPAIDTIKATKKFFPKARLSAHFDTAFHTSIPKINYTYPINKDLASELGIKKYGAHGLSHNFIANKTAEILKKSKINIINFHLGNGSSLCAIENSKSIDTSMGLTPLAGVMMGTRSGDIDPSIHEFVCRQKKLSIVDFTNKLNKESGILGVSGVSNDFRDVQKAAENGNQDAKFAIDLFAQRVADISATYANKINGKLDAIVFTAGIGENASLVREKIIEKLHYSKFKLDKELNNTSPSNVGEYLLISKKDSEVPIYIVRTNEELFIAKEVKSL</sequence>
<dbReference type="PIRSF" id="PIRSF000722">
    <property type="entry name" value="Acetate_prop_kin"/>
    <property type="match status" value="1"/>
</dbReference>
<feature type="binding site" evidence="6">
    <location>
        <position position="390"/>
    </location>
    <ligand>
        <name>Mg(2+)</name>
        <dbReference type="ChEBI" id="CHEBI:18420"/>
    </ligand>
</feature>
<dbReference type="AlphaFoldDB" id="Q6KIC1"/>
<feature type="site" description="Transition state stabilizer" evidence="6">
    <location>
        <position position="242"/>
    </location>
</feature>
<comment type="similarity">
    <text evidence="1 6 7">Belongs to the acetokinase family.</text>
</comment>
<reference evidence="8 9" key="1">
    <citation type="journal article" date="2004" name="Genome Res.">
        <title>The complete genome and proteome of Mycoplasma mobile.</title>
        <authorList>
            <person name="Jaffe J.D."/>
            <person name="Stange-Thomann N."/>
            <person name="Smith C."/>
            <person name="DeCaprio D."/>
            <person name="Fisher S."/>
            <person name="Butler J."/>
            <person name="Calvo S."/>
            <person name="Elkins T."/>
            <person name="FitzGerald M.G."/>
            <person name="Hafez N."/>
            <person name="Kodira C.D."/>
            <person name="Major J."/>
            <person name="Wang S."/>
            <person name="Wilkinson J."/>
            <person name="Nicol R."/>
            <person name="Nusbaum C."/>
            <person name="Birren B."/>
            <person name="Berg H.C."/>
            <person name="Church G.M."/>
        </authorList>
    </citation>
    <scope>NUCLEOTIDE SEQUENCE [LARGE SCALE GENOMIC DNA]</scope>
    <source>
        <strain evidence="9">ATCC 43663 / 163K / NCTC 11711</strain>
    </source>
</reference>
<dbReference type="KEGG" id="mmo:MMOB1690"/>
<protein>
    <recommendedName>
        <fullName evidence="6">Acetate kinase</fullName>
        <ecNumber evidence="6">2.7.2.1</ecNumber>
    </recommendedName>
    <alternativeName>
        <fullName evidence="6">Acetokinase</fullName>
    </alternativeName>
</protein>
<evidence type="ECO:0000256" key="7">
    <source>
        <dbReference type="RuleBase" id="RU003835"/>
    </source>
</evidence>
<feature type="binding site" evidence="6">
    <location>
        <begin position="284"/>
        <end position="286"/>
    </location>
    <ligand>
        <name>ATP</name>
        <dbReference type="ChEBI" id="CHEBI:30616"/>
    </ligand>
</feature>
<dbReference type="EC" id="2.7.2.1" evidence="6"/>
<dbReference type="NCBIfam" id="NF005520">
    <property type="entry name" value="PRK07157.1"/>
    <property type="match status" value="1"/>
</dbReference>
<dbReference type="Gene3D" id="3.30.420.40">
    <property type="match status" value="2"/>
</dbReference>
<keyword evidence="6" id="KW-0479">Metal-binding</keyword>
<dbReference type="InterPro" id="IPR043129">
    <property type="entry name" value="ATPase_NBD"/>
</dbReference>
<evidence type="ECO:0000256" key="3">
    <source>
        <dbReference type="ARBA" id="ARBA00022741"/>
    </source>
</evidence>
<dbReference type="eggNOG" id="COG0282">
    <property type="taxonomic scope" value="Bacteria"/>
</dbReference>
<dbReference type="PROSITE" id="PS01075">
    <property type="entry name" value="ACETATE_KINASE_1"/>
    <property type="match status" value="1"/>
</dbReference>
<comment type="catalytic activity">
    <reaction evidence="6">
        <text>acetate + ATP = acetyl phosphate + ADP</text>
        <dbReference type="Rhea" id="RHEA:11352"/>
        <dbReference type="ChEBI" id="CHEBI:22191"/>
        <dbReference type="ChEBI" id="CHEBI:30089"/>
        <dbReference type="ChEBI" id="CHEBI:30616"/>
        <dbReference type="ChEBI" id="CHEBI:456216"/>
        <dbReference type="EC" id="2.7.2.1"/>
    </reaction>
</comment>
<dbReference type="GO" id="GO:0006085">
    <property type="term" value="P:acetyl-CoA biosynthetic process"/>
    <property type="evidence" value="ECO:0007669"/>
    <property type="project" value="UniProtKB-UniRule"/>
</dbReference>
<dbReference type="InterPro" id="IPR000890">
    <property type="entry name" value="Aliphatic_acid_kin_short-chain"/>
</dbReference>
<evidence type="ECO:0000256" key="4">
    <source>
        <dbReference type="ARBA" id="ARBA00022777"/>
    </source>
</evidence>
<dbReference type="STRING" id="267748.MMOB1690"/>
<comment type="cofactor">
    <cofactor evidence="6">
        <name>Mg(2+)</name>
        <dbReference type="ChEBI" id="CHEBI:18420"/>
    </cofactor>
    <cofactor evidence="6">
        <name>Mn(2+)</name>
        <dbReference type="ChEBI" id="CHEBI:29035"/>
    </cofactor>
    <text evidence="6">Mg(2+). Can also accept Mn(2+).</text>
</comment>
<dbReference type="HAMAP" id="MF_00020">
    <property type="entry name" value="Acetate_kinase"/>
    <property type="match status" value="1"/>
</dbReference>
<dbReference type="Proteomes" id="UP000009072">
    <property type="component" value="Chromosome"/>
</dbReference>
<keyword evidence="6" id="KW-0963">Cytoplasm</keyword>